<dbReference type="Gramene" id="Solyc03g094123.1.1">
    <property type="protein sequence ID" value="Solyc03g094123.1.1"/>
    <property type="gene ID" value="Solyc03g094123.1"/>
</dbReference>
<evidence type="ECO:0000313" key="2">
    <source>
        <dbReference type="Proteomes" id="UP000004994"/>
    </source>
</evidence>
<dbReference type="Proteomes" id="UP000004994">
    <property type="component" value="Chromosome 3"/>
</dbReference>
<organism evidence="1">
    <name type="scientific">Solanum lycopersicum</name>
    <name type="common">Tomato</name>
    <name type="synonym">Lycopersicon esculentum</name>
    <dbReference type="NCBI Taxonomy" id="4081"/>
    <lineage>
        <taxon>Eukaryota</taxon>
        <taxon>Viridiplantae</taxon>
        <taxon>Streptophyta</taxon>
        <taxon>Embryophyta</taxon>
        <taxon>Tracheophyta</taxon>
        <taxon>Spermatophyta</taxon>
        <taxon>Magnoliopsida</taxon>
        <taxon>eudicotyledons</taxon>
        <taxon>Gunneridae</taxon>
        <taxon>Pentapetalae</taxon>
        <taxon>asterids</taxon>
        <taxon>lamiids</taxon>
        <taxon>Solanales</taxon>
        <taxon>Solanaceae</taxon>
        <taxon>Solanoideae</taxon>
        <taxon>Solaneae</taxon>
        <taxon>Solanum</taxon>
        <taxon>Solanum subgen. Lycopersicon</taxon>
    </lineage>
</organism>
<reference evidence="1" key="2">
    <citation type="submission" date="2019-01" db="UniProtKB">
        <authorList>
            <consortium name="EnsemblPlants"/>
        </authorList>
    </citation>
    <scope>IDENTIFICATION</scope>
    <source>
        <strain evidence="1">cv. Heinz 1706</strain>
    </source>
</reference>
<sequence>MKFSQKKHVGLQFGKTLMSTTNVPHLNNIVQSTDATRYRRVLGELQYLSFTPSSTGYILFFGQNHVSWSSNKQRTIALSSNEAEYRVVASAFAETN</sequence>
<dbReference type="PANTHER" id="PTHR11439">
    <property type="entry name" value="GAG-POL-RELATED RETROTRANSPOSON"/>
    <property type="match status" value="1"/>
</dbReference>
<evidence type="ECO:0000313" key="1">
    <source>
        <dbReference type="EnsemblPlants" id="Solyc03g094123.1.1"/>
    </source>
</evidence>
<proteinExistence type="predicted"/>
<evidence type="ECO:0008006" key="3">
    <source>
        <dbReference type="Google" id="ProtNLM"/>
    </source>
</evidence>
<dbReference type="AlphaFoldDB" id="A0A3Q7FLM2"/>
<dbReference type="EnsemblPlants" id="Solyc03g094123.1.1">
    <property type="protein sequence ID" value="Solyc03g094123.1.1"/>
    <property type="gene ID" value="Solyc03g094123.1"/>
</dbReference>
<dbReference type="PANTHER" id="PTHR11439:SF467">
    <property type="entry name" value="INTEGRASE CATALYTIC DOMAIN-CONTAINING PROTEIN"/>
    <property type="match status" value="1"/>
</dbReference>
<accession>A0A3Q7FLM2</accession>
<dbReference type="InParanoid" id="A0A3Q7FLM2"/>
<reference evidence="1" key="1">
    <citation type="journal article" date="2012" name="Nature">
        <title>The tomato genome sequence provides insights into fleshy fruit evolution.</title>
        <authorList>
            <consortium name="Tomato Genome Consortium"/>
        </authorList>
    </citation>
    <scope>NUCLEOTIDE SEQUENCE [LARGE SCALE GENOMIC DNA]</scope>
    <source>
        <strain evidence="1">cv. Heinz 1706</strain>
    </source>
</reference>
<protein>
    <recommendedName>
        <fullName evidence="3">Reverse transcriptase Ty1/copia-type domain-containing protein</fullName>
    </recommendedName>
</protein>
<keyword evidence="2" id="KW-1185">Reference proteome</keyword>
<name>A0A3Q7FLM2_SOLLC</name>